<dbReference type="PIRSF" id="PIRSF036389">
    <property type="entry name" value="IOR_B"/>
    <property type="match status" value="1"/>
</dbReference>
<evidence type="ECO:0000256" key="1">
    <source>
        <dbReference type="SAM" id="SignalP"/>
    </source>
</evidence>
<dbReference type="PANTHER" id="PTHR47495:SF2">
    <property type="entry name" value="ALDEHYDE DEHYDROGENASE"/>
    <property type="match status" value="1"/>
</dbReference>
<feature type="domain" description="Aldehyde oxidase/xanthine dehydrogenase a/b hammerhead" evidence="2">
    <location>
        <begin position="205"/>
        <end position="285"/>
    </location>
</feature>
<evidence type="ECO:0000259" key="2">
    <source>
        <dbReference type="SMART" id="SM01008"/>
    </source>
</evidence>
<dbReference type="Pfam" id="PF20256">
    <property type="entry name" value="MoCoBD_2"/>
    <property type="match status" value="2"/>
</dbReference>
<dbReference type="Gene3D" id="3.30.365.10">
    <property type="entry name" value="Aldehyde oxidase/xanthine dehydrogenase, molybdopterin binding domain"/>
    <property type="match status" value="4"/>
</dbReference>
<evidence type="ECO:0000313" key="3">
    <source>
        <dbReference type="EMBL" id="NDY43322.1"/>
    </source>
</evidence>
<gene>
    <name evidence="3" type="ORF">G3N55_10780</name>
</gene>
<dbReference type="GO" id="GO:0016491">
    <property type="term" value="F:oxidoreductase activity"/>
    <property type="evidence" value="ECO:0007669"/>
    <property type="project" value="InterPro"/>
</dbReference>
<dbReference type="PANTHER" id="PTHR47495">
    <property type="entry name" value="ALDEHYDE DEHYDROGENASE"/>
    <property type="match status" value="1"/>
</dbReference>
<name>A0A6N9TPW6_DISTH</name>
<dbReference type="InterPro" id="IPR000674">
    <property type="entry name" value="Ald_Oxase/Xan_DH_a/b"/>
</dbReference>
<dbReference type="InterPro" id="IPR037165">
    <property type="entry name" value="AldOxase/xan_DH_Mopterin-bd_sf"/>
</dbReference>
<keyword evidence="1" id="KW-0732">Signal</keyword>
<dbReference type="Gene3D" id="3.90.1170.50">
    <property type="entry name" value="Aldehyde oxidase/xanthine dehydrogenase, a/b hammerhead"/>
    <property type="match status" value="1"/>
</dbReference>
<sequence>MRRGLTRRRFLQGSAGLVLAAATTPAGCRLFRRGEVPAALSPSVWLRVTPDEAVTVVVAKSEMGQGVTTSLPMLVAEELEADWARVRFEVAPADDRFNDPVWGTQATGGSTSIRHLYEPLRLAGAAAREMLRAAAAREWGVPVARCRARAGVVTEAGGGRRATYGELCRAAAELPVPDAPPLKPDGEFRLLGTEPDRLDLPVKVAGTAVYGMDVFVDGMVYAAVARPPAFGAHPGAFDEAAARRVPGVRHVQVLPGGRGIGVCADTPWAARRGVEALAPSWAGAADPSLDDAALERAFLAHLGRPGVTARDDGDAPGAVAAAERSLRARYLVPYLAHATMEPMNCTARVGPGGCEVWVPTQNQSGARRAAARASGLPLAKVRVHTTYLGGGFGRRFETDVVEEAVALAKGSGRPVKLLWSREDDFRHDFYRPACACDVAGALGPDGRMAAWHHRVAVPSIFARVFPDRVEGGVDPAAVEGLRNLPYEVPNVRVEYVRVETPVPVGFWRSVGSSHNAFAVESFVDEMARAAGQDPLAFRLAHLGGSRRARCVLETAAAAIQWWKGLRPGEGRGIAQHFSFGSYVALAVEVRVDRPRGRIRVLRACCAVDCGRVVHPDTVKAQMEGAVLFGLGAALKEEVHFGGGGVATSNFDDYEPLRMSEAPMVEVHLVESGEAPGGVGEPGVPPVAPAVANAVFDAVGVRLRRLPLSPANVARALSLS</sequence>
<comment type="caution">
    <text evidence="3">The sequence shown here is derived from an EMBL/GenBank/DDBJ whole genome shotgun (WGS) entry which is preliminary data.</text>
</comment>
<dbReference type="PROSITE" id="PS51318">
    <property type="entry name" value="TAT"/>
    <property type="match status" value="1"/>
</dbReference>
<dbReference type="SMART" id="SM01008">
    <property type="entry name" value="Ald_Xan_dh_C"/>
    <property type="match status" value="1"/>
</dbReference>
<dbReference type="InterPro" id="IPR008274">
    <property type="entry name" value="AldOxase/xan_DH_MoCoBD1"/>
</dbReference>
<organism evidence="3 4">
    <name type="scientific">Dissulfurirhabdus thermomarina</name>
    <dbReference type="NCBI Taxonomy" id="1765737"/>
    <lineage>
        <taxon>Bacteria</taxon>
        <taxon>Deltaproteobacteria</taxon>
        <taxon>Dissulfurirhabdaceae</taxon>
        <taxon>Dissulfurirhabdus</taxon>
    </lineage>
</organism>
<dbReference type="RefSeq" id="WP_163299430.1">
    <property type="nucleotide sequence ID" value="NZ_JAAGRR010000150.1"/>
</dbReference>
<evidence type="ECO:0000313" key="4">
    <source>
        <dbReference type="Proteomes" id="UP000469346"/>
    </source>
</evidence>
<dbReference type="Pfam" id="PF02738">
    <property type="entry name" value="MoCoBD_1"/>
    <property type="match status" value="1"/>
</dbReference>
<accession>A0A6N9TPW6</accession>
<dbReference type="EMBL" id="JAAGRR010000150">
    <property type="protein sequence ID" value="NDY43322.1"/>
    <property type="molecule type" value="Genomic_DNA"/>
</dbReference>
<dbReference type="InterPro" id="IPR006311">
    <property type="entry name" value="TAT_signal"/>
</dbReference>
<dbReference type="InterPro" id="IPR046867">
    <property type="entry name" value="AldOxase/xan_DH_MoCoBD2"/>
</dbReference>
<dbReference type="InterPro" id="IPR052516">
    <property type="entry name" value="N-heterocyclic_Hydroxylase"/>
</dbReference>
<dbReference type="InterPro" id="IPR012368">
    <property type="entry name" value="OxRdtase_Mopterin-bd_su_IorB"/>
</dbReference>
<dbReference type="Proteomes" id="UP000469346">
    <property type="component" value="Unassembled WGS sequence"/>
</dbReference>
<protein>
    <submittedName>
        <fullName evidence="3">Xanthine dehydrogenase family protein molybdopterin-binding subunit</fullName>
    </submittedName>
</protein>
<dbReference type="AlphaFoldDB" id="A0A6N9TPW6"/>
<reference evidence="3 4" key="1">
    <citation type="submission" date="2020-02" db="EMBL/GenBank/DDBJ databases">
        <title>Comparative genomics of sulfur disproportionating microorganisms.</title>
        <authorList>
            <person name="Ward L.M."/>
            <person name="Bertran E."/>
            <person name="Johnston D.T."/>
        </authorList>
    </citation>
    <scope>NUCLEOTIDE SEQUENCE [LARGE SCALE GENOMIC DNA]</scope>
    <source>
        <strain evidence="3 4">DSM 100025</strain>
    </source>
</reference>
<keyword evidence="4" id="KW-1185">Reference proteome</keyword>
<feature type="signal peptide" evidence="1">
    <location>
        <begin position="1"/>
        <end position="20"/>
    </location>
</feature>
<proteinExistence type="predicted"/>
<feature type="chain" id="PRO_5026963755" evidence="1">
    <location>
        <begin position="21"/>
        <end position="719"/>
    </location>
</feature>
<dbReference type="SUPFAM" id="SSF56003">
    <property type="entry name" value="Molybdenum cofactor-binding domain"/>
    <property type="match status" value="2"/>
</dbReference>